<dbReference type="Proteomes" id="UP000000483">
    <property type="component" value="Chromosome"/>
</dbReference>
<evidence type="ECO:0000256" key="1">
    <source>
        <dbReference type="SAM" id="MobiDB-lite"/>
    </source>
</evidence>
<protein>
    <recommendedName>
        <fullName evidence="5">DUF2335 domain-containing protein</fullName>
    </recommendedName>
</protein>
<dbReference type="AlphaFoldDB" id="F2NG82"/>
<dbReference type="Pfam" id="PF10097">
    <property type="entry name" value="DUF2335"/>
    <property type="match status" value="1"/>
</dbReference>
<dbReference type="eggNOG" id="COG5346">
    <property type="taxonomic scope" value="Bacteria"/>
</dbReference>
<name>F2NG82_DESAR</name>
<evidence type="ECO:0000313" key="4">
    <source>
        <dbReference type="Proteomes" id="UP000000483"/>
    </source>
</evidence>
<feature type="transmembrane region" description="Helical" evidence="2">
    <location>
        <begin position="88"/>
        <end position="112"/>
    </location>
</feature>
<keyword evidence="4" id="KW-1185">Reference proteome</keyword>
<gene>
    <name evidence="3" type="ordered locus">Desac_0609</name>
</gene>
<reference evidence="4" key="2">
    <citation type="submission" date="2011-03" db="EMBL/GenBank/DDBJ databases">
        <title>The complete genome of Desulfobacca acetoxidans DSM 11109.</title>
        <authorList>
            <consortium name="US DOE Joint Genome Institute (JGI-PGF)"/>
            <person name="Lucas S."/>
            <person name="Copeland A."/>
            <person name="Lapidus A."/>
            <person name="Bruce D."/>
            <person name="Goodwin L."/>
            <person name="Pitluck S."/>
            <person name="Peters L."/>
            <person name="Kyrpides N."/>
            <person name="Mavromatis K."/>
            <person name="Ivanova N."/>
            <person name="Ovchinnikova G."/>
            <person name="Teshima H."/>
            <person name="Detter J.C."/>
            <person name="Han C."/>
            <person name="Land M."/>
            <person name="Hauser L."/>
            <person name="Markowitz V."/>
            <person name="Cheng J.-F."/>
            <person name="Hugenholtz P."/>
            <person name="Woyke T."/>
            <person name="Wu D."/>
            <person name="Spring S."/>
            <person name="Schueler E."/>
            <person name="Brambilla E."/>
            <person name="Klenk H.-P."/>
            <person name="Eisen J.A."/>
        </authorList>
    </citation>
    <scope>NUCLEOTIDE SEQUENCE [LARGE SCALE GENOMIC DNA]</scope>
    <source>
        <strain evidence="4">ATCC 700848 / DSM 11109 / ASRB2</strain>
    </source>
</reference>
<dbReference type="OrthoDB" id="9182865at2"/>
<evidence type="ECO:0000313" key="3">
    <source>
        <dbReference type="EMBL" id="AEB08495.1"/>
    </source>
</evidence>
<keyword evidence="2" id="KW-1133">Transmembrane helix</keyword>
<organism evidence="3 4">
    <name type="scientific">Desulfobacca acetoxidans (strain ATCC 700848 / DSM 11109 / ASRB2)</name>
    <dbReference type="NCBI Taxonomy" id="880072"/>
    <lineage>
        <taxon>Bacteria</taxon>
        <taxon>Pseudomonadati</taxon>
        <taxon>Thermodesulfobacteriota</taxon>
        <taxon>Desulfobaccia</taxon>
        <taxon>Desulfobaccales</taxon>
        <taxon>Desulfobaccaceae</taxon>
        <taxon>Desulfobacca</taxon>
    </lineage>
</organism>
<evidence type="ECO:0000256" key="2">
    <source>
        <dbReference type="SAM" id="Phobius"/>
    </source>
</evidence>
<dbReference type="EMBL" id="CP002629">
    <property type="protein sequence ID" value="AEB08495.1"/>
    <property type="molecule type" value="Genomic_DNA"/>
</dbReference>
<dbReference type="HOGENOM" id="CLU_1657981_0_0_7"/>
<dbReference type="KEGG" id="dao:Desac_0609"/>
<dbReference type="InterPro" id="IPR019284">
    <property type="entry name" value="RP532"/>
</dbReference>
<dbReference type="RefSeq" id="WP_013705608.1">
    <property type="nucleotide sequence ID" value="NC_015388.1"/>
</dbReference>
<sequence length="159" mass="17280">MPKNRQNKKNKGDLSSCSPLPSSSPSPNNLQFLSAARSAPLPLPSELEAYESILPGAAQRIFLMAEAQSNHRQRLEVKALSIEGRNSLLGILAGWFLGTLGLLTSGLCIYSGHDAAGATIGGISLASLVGTFIYGTRERRLEREHKYLAFQNQRKSQKK</sequence>
<reference evidence="3 4" key="1">
    <citation type="journal article" date="2011" name="Stand. Genomic Sci.">
        <title>Complete genome sequence of the acetate-degrading sulfate reducer Desulfobacca acetoxidans type strain (ASRB2).</title>
        <authorList>
            <person name="Goker M."/>
            <person name="Teshima H."/>
            <person name="Lapidus A."/>
            <person name="Nolan M."/>
            <person name="Lucas S."/>
            <person name="Hammon N."/>
            <person name="Deshpande S."/>
            <person name="Cheng J.F."/>
            <person name="Tapia R."/>
            <person name="Han C."/>
            <person name="Goodwin L."/>
            <person name="Pitluck S."/>
            <person name="Huntemann M."/>
            <person name="Liolios K."/>
            <person name="Ivanova N."/>
            <person name="Pagani I."/>
            <person name="Mavromatis K."/>
            <person name="Ovchinikova G."/>
            <person name="Pati A."/>
            <person name="Chen A."/>
            <person name="Palaniappan K."/>
            <person name="Land M."/>
            <person name="Hauser L."/>
            <person name="Brambilla E.M."/>
            <person name="Rohde M."/>
            <person name="Spring S."/>
            <person name="Detter J.C."/>
            <person name="Woyke T."/>
            <person name="Bristow J."/>
            <person name="Eisen J.A."/>
            <person name="Markowitz V."/>
            <person name="Hugenholtz P."/>
            <person name="Kyrpides N.C."/>
            <person name="Klenk H.P."/>
        </authorList>
    </citation>
    <scope>NUCLEOTIDE SEQUENCE [LARGE SCALE GENOMIC DNA]</scope>
    <source>
        <strain evidence="4">ATCC 700848 / DSM 11109 / ASRB2</strain>
    </source>
</reference>
<evidence type="ECO:0008006" key="5">
    <source>
        <dbReference type="Google" id="ProtNLM"/>
    </source>
</evidence>
<keyword evidence="2" id="KW-0472">Membrane</keyword>
<proteinExistence type="predicted"/>
<keyword evidence="2" id="KW-0812">Transmembrane</keyword>
<accession>F2NG82</accession>
<feature type="compositionally biased region" description="Low complexity" evidence="1">
    <location>
        <begin position="14"/>
        <end position="31"/>
    </location>
</feature>
<feature type="region of interest" description="Disordered" evidence="1">
    <location>
        <begin position="1"/>
        <end position="31"/>
    </location>
</feature>
<dbReference type="STRING" id="880072.Desac_0609"/>
<feature type="transmembrane region" description="Helical" evidence="2">
    <location>
        <begin position="118"/>
        <end position="136"/>
    </location>
</feature>